<organism evidence="1 2">
    <name type="scientific">Hoylesella oralis ATCC 33269</name>
    <dbReference type="NCBI Taxonomy" id="873533"/>
    <lineage>
        <taxon>Bacteria</taxon>
        <taxon>Pseudomonadati</taxon>
        <taxon>Bacteroidota</taxon>
        <taxon>Bacteroidia</taxon>
        <taxon>Bacteroidales</taxon>
        <taxon>Prevotellaceae</taxon>
        <taxon>Hoylesella</taxon>
    </lineage>
</organism>
<evidence type="ECO:0000313" key="2">
    <source>
        <dbReference type="Proteomes" id="UP000005580"/>
    </source>
</evidence>
<protein>
    <submittedName>
        <fullName evidence="1">Uncharacterized protein</fullName>
    </submittedName>
</protein>
<comment type="caution">
    <text evidence="1">The sequence shown here is derived from an EMBL/GenBank/DDBJ whole genome shotgun (WGS) entry which is preliminary data.</text>
</comment>
<accession>E7RQQ2</accession>
<dbReference type="HOGENOM" id="CLU_1179369_0_0_10"/>
<reference evidence="1" key="1">
    <citation type="submission" date="2011-01" db="EMBL/GenBank/DDBJ databases">
        <authorList>
            <person name="Muzny D."/>
            <person name="Qin X."/>
            <person name="Buhay C."/>
            <person name="Dugan-Rocha S."/>
            <person name="Ding Y."/>
            <person name="Chen G."/>
            <person name="Hawes A."/>
            <person name="Holder M."/>
            <person name="Jhangiani S."/>
            <person name="Johnson A."/>
            <person name="Khan Z."/>
            <person name="Li Z."/>
            <person name="Liu W."/>
            <person name="Liu X."/>
            <person name="Perez L."/>
            <person name="Shen H."/>
            <person name="Wang Q."/>
            <person name="Watt J."/>
            <person name="Xi L."/>
            <person name="Xin Y."/>
            <person name="Zhou J."/>
            <person name="Deng J."/>
            <person name="Jiang H."/>
            <person name="Liu Y."/>
            <person name="Qu J."/>
            <person name="Song X.-Z."/>
            <person name="Zhang L."/>
            <person name="Villasana D."/>
            <person name="Johnson A."/>
            <person name="Liu J."/>
            <person name="Liyanage D."/>
            <person name="Lorensuhewa L."/>
            <person name="Robinson T."/>
            <person name="Song A."/>
            <person name="Song B.-B."/>
            <person name="Dinh H."/>
            <person name="Thornton R."/>
            <person name="Coyle M."/>
            <person name="Francisco L."/>
            <person name="Jackson L."/>
            <person name="Javaid M."/>
            <person name="Korchina V."/>
            <person name="Kovar C."/>
            <person name="Mata R."/>
            <person name="Mathew T."/>
            <person name="Ngo R."/>
            <person name="Nguyen L."/>
            <person name="Nguyen N."/>
            <person name="Okwuonu G."/>
            <person name="Ongeri F."/>
            <person name="Pham C."/>
            <person name="Simmons D."/>
            <person name="Wilczek-Boney K."/>
            <person name="Hale W."/>
            <person name="Jakkamsetti A."/>
            <person name="Pham P."/>
            <person name="Ruth R."/>
            <person name="San Lucas F."/>
            <person name="Warren J."/>
            <person name="Zhang J."/>
            <person name="Zhao Z."/>
            <person name="Zhou C."/>
            <person name="Zhu D."/>
            <person name="Lee S."/>
            <person name="Bess C."/>
            <person name="Blankenburg K."/>
            <person name="Forbes L."/>
            <person name="Fu Q."/>
            <person name="Gubbala S."/>
            <person name="Hirani K."/>
            <person name="Jayaseelan J.C."/>
            <person name="Lara F."/>
            <person name="Munidasa M."/>
            <person name="Palculict T."/>
            <person name="Patil S."/>
            <person name="Pu L.-L."/>
            <person name="Saada N."/>
            <person name="Tang L."/>
            <person name="Weissenberger G."/>
            <person name="Zhu Y."/>
            <person name="Hemphill L."/>
            <person name="Shang Y."/>
            <person name="Youmans B."/>
            <person name="Ayvaz T."/>
            <person name="Ross M."/>
            <person name="Santibanez J."/>
            <person name="Aqrawi P."/>
            <person name="Gross S."/>
            <person name="Joshi V."/>
            <person name="Fowler G."/>
            <person name="Nazareth L."/>
            <person name="Reid J."/>
            <person name="Worley K."/>
            <person name="Petrosino J."/>
            <person name="Highlander S."/>
            <person name="Gibbs R."/>
        </authorList>
    </citation>
    <scope>NUCLEOTIDE SEQUENCE [LARGE SCALE GENOMIC DNA]</scope>
    <source>
        <strain evidence="1">ATCC 33269</strain>
    </source>
</reference>
<dbReference type="AlphaFoldDB" id="E7RQQ2"/>
<gene>
    <name evidence="1" type="ORF">HMPREF0663_11503</name>
</gene>
<dbReference type="Proteomes" id="UP000005580">
    <property type="component" value="Unassembled WGS sequence"/>
</dbReference>
<dbReference type="EMBL" id="AEPE02000005">
    <property type="protein sequence ID" value="EFZ36590.1"/>
    <property type="molecule type" value="Genomic_DNA"/>
</dbReference>
<dbReference type="RefSeq" id="WP_004369647.1">
    <property type="nucleotide sequence ID" value="NZ_GL833119.1"/>
</dbReference>
<proteinExistence type="predicted"/>
<sequence>MTVQEIFKTPAVEAIELEILNVVSNCFRDPHVRDTKIVVQHLLEVRKSILNQLFVLTPEYKQLLSDFNQALIMAQLKMRSQLLATRQAMQHTDLCEVEFVGKVFMSYKYPKTHPVQNMRAKKMWGVLSGSYDNYIPLYEDGVNMLHLWKDEEAPSEDELIYLGETCNWNEGLDRDKTEDMNLCYAFHALYEECEFSIFDFLWVRDFCIEVSCEETHYTGSPDRDNLNWEQADFYE</sequence>
<dbReference type="STRING" id="28134.SAMN05444288_2082"/>
<name>E7RQQ2_9BACT</name>
<keyword evidence="2" id="KW-1185">Reference proteome</keyword>
<evidence type="ECO:0000313" key="1">
    <source>
        <dbReference type="EMBL" id="EFZ36590.1"/>
    </source>
</evidence>